<feature type="coiled-coil region" evidence="1">
    <location>
        <begin position="27"/>
        <end position="91"/>
    </location>
</feature>
<keyword evidence="2" id="KW-0732">Signal</keyword>
<dbReference type="EMBL" id="DF952379">
    <property type="protein sequence ID" value="GAN45139.1"/>
    <property type="molecule type" value="Genomic_DNA"/>
</dbReference>
<feature type="signal peptide" evidence="2">
    <location>
        <begin position="1"/>
        <end position="29"/>
    </location>
</feature>
<reference evidence="4" key="2">
    <citation type="submission" date="2015-08" db="EMBL/GenBank/DDBJ databases">
        <title>Complete DNA Sequence of Pseudomonas syringae pv. actinidiae, the Causal Agent of Kiwifruit Canker Disease.</title>
        <authorList>
            <person name="Rikkerink E.H.A."/>
            <person name="Fineran P.C."/>
        </authorList>
    </citation>
    <scope>NUCLEOTIDE SEQUENCE</scope>
    <source>
        <strain evidence="4">SkMP5</strain>
    </source>
</reference>
<evidence type="ECO:0000313" key="3">
    <source>
        <dbReference type="EMBL" id="GAN45139.1"/>
    </source>
</evidence>
<evidence type="ECO:0000256" key="1">
    <source>
        <dbReference type="SAM" id="Coils"/>
    </source>
</evidence>
<dbReference type="OrthoDB" id="190887at2"/>
<dbReference type="RefSeq" id="WP_062535699.1">
    <property type="nucleotide sequence ID" value="NZ_DF970168.1"/>
</dbReference>
<feature type="chain" id="PRO_5007415601" description="Porin" evidence="2">
    <location>
        <begin position="30"/>
        <end position="472"/>
    </location>
</feature>
<dbReference type="EMBL" id="DF970168">
    <property type="protein sequence ID" value="GAP65700.1"/>
    <property type="molecule type" value="Genomic_DNA"/>
</dbReference>
<reference evidence="3" key="1">
    <citation type="submission" date="2015-03" db="EMBL/GenBank/DDBJ databases">
        <title>Draft genome sequence of Mizugakiibacter sediminis skMP5.</title>
        <authorList>
            <person name="Watanabe T."/>
            <person name="Kojima H."/>
            <person name="Fukui M."/>
        </authorList>
    </citation>
    <scope>NUCLEOTIDE SEQUENCE</scope>
    <source>
        <strain evidence="3">SkMP5</strain>
    </source>
</reference>
<gene>
    <name evidence="3" type="ORF">MBSD_1679</name>
    <name evidence="4" type="ORF">MBSD_n0991</name>
</gene>
<dbReference type="HOGENOM" id="CLU_597006_0_0_6"/>
<protein>
    <recommendedName>
        <fullName evidence="6">Porin</fullName>
    </recommendedName>
</protein>
<dbReference type="STRING" id="1475481.GCA_000953855_01008"/>
<dbReference type="AlphaFoldDB" id="A0A0K8QLA2"/>
<name>A0A0K8QLA2_9GAMM</name>
<keyword evidence="5" id="KW-1185">Reference proteome</keyword>
<proteinExistence type="predicted"/>
<evidence type="ECO:0008006" key="6">
    <source>
        <dbReference type="Google" id="ProtNLM"/>
    </source>
</evidence>
<sequence length="472" mass="50761">MQQTGTIVRRAALALAVAAALGAPMIAGAATQTETQLQARIAQLEKELAELKAMVQQQAQSQADLQARQQAQAEAQQRAQAEAQAAAAKQLPTATFSTAPGISVAFHGFVDATAFSQDKTFIFGNGQNAEFPSPGADGSLSGIDIRNTRFWFDFKGAEFTGNWTGGGRIEADFFGGFNGTGAYSRQQPTPRLRQAYMDLVNAQSGSTVRIGQQWDLMFPLDNVPASLTHVAFPLGYGTGIIGWRFPGAVWMQDLNHGSAGTKWRLDLGAFDGNWSGPGDNTNFLTGGNVDFKPQLEARLRAQGANWIAYLAGHYSQIDLRGVGGTASAPVKRNIDSVGYEIGGVWKPGDWVFRGLLFGGKGIGQIFGALAQFGDIQETGGFVQAGYNFTPHWSAYAFYAMDKPDRNDVIAWLGNGSSGRLKNRQAALSLQYAAGAYELGVEWVYDKLDSTRDGVTTTKTDGNQFSLSAMYHF</sequence>
<keyword evidence="1" id="KW-0175">Coiled coil</keyword>
<accession>A0A0K8QLA2</accession>
<dbReference type="Proteomes" id="UP000253740">
    <property type="component" value="Unassembled WGS sequence"/>
</dbReference>
<evidence type="ECO:0000313" key="4">
    <source>
        <dbReference type="EMBL" id="GAP65700.1"/>
    </source>
</evidence>
<dbReference type="SUPFAM" id="SSF56935">
    <property type="entry name" value="Porins"/>
    <property type="match status" value="1"/>
</dbReference>
<organism evidence="4">
    <name type="scientific">Mizugakiibacter sediminis</name>
    <dbReference type="NCBI Taxonomy" id="1475481"/>
    <lineage>
        <taxon>Bacteria</taxon>
        <taxon>Pseudomonadati</taxon>
        <taxon>Pseudomonadota</taxon>
        <taxon>Gammaproteobacteria</taxon>
        <taxon>Lysobacterales</taxon>
        <taxon>Rhodanobacteraceae</taxon>
        <taxon>Mizugakiibacter</taxon>
    </lineage>
</organism>
<evidence type="ECO:0000313" key="5">
    <source>
        <dbReference type="Proteomes" id="UP000253740"/>
    </source>
</evidence>
<evidence type="ECO:0000256" key="2">
    <source>
        <dbReference type="SAM" id="SignalP"/>
    </source>
</evidence>